<dbReference type="Gene3D" id="3.30.2300.10">
    <property type="entry name" value="THUMP superfamily"/>
    <property type="match status" value="1"/>
</dbReference>
<feature type="region of interest" description="Disordered" evidence="2">
    <location>
        <begin position="1"/>
        <end position="41"/>
    </location>
</feature>
<dbReference type="InterPro" id="IPR004114">
    <property type="entry name" value="THUMP_dom"/>
</dbReference>
<evidence type="ECO:0000313" key="4">
    <source>
        <dbReference type="EMBL" id="KAK0386942.1"/>
    </source>
</evidence>
<comment type="caution">
    <text evidence="4">The sequence shown here is derived from an EMBL/GenBank/DDBJ whole genome shotgun (WGS) entry which is preliminary data.</text>
</comment>
<dbReference type="Pfam" id="PF02926">
    <property type="entry name" value="THUMP"/>
    <property type="match status" value="1"/>
</dbReference>
<evidence type="ECO:0000256" key="1">
    <source>
        <dbReference type="PROSITE-ProRule" id="PRU00529"/>
    </source>
</evidence>
<dbReference type="InterPro" id="IPR040183">
    <property type="entry name" value="THUMPD1-like"/>
</dbReference>
<dbReference type="PROSITE" id="PS51165">
    <property type="entry name" value="THUMP"/>
    <property type="match status" value="1"/>
</dbReference>
<dbReference type="Proteomes" id="UP001175261">
    <property type="component" value="Unassembled WGS sequence"/>
</dbReference>
<dbReference type="EMBL" id="JAPDFR010000004">
    <property type="protein sequence ID" value="KAK0386942.1"/>
    <property type="molecule type" value="Genomic_DNA"/>
</dbReference>
<keyword evidence="1" id="KW-0694">RNA-binding</keyword>
<feature type="compositionally biased region" description="Basic and acidic residues" evidence="2">
    <location>
        <begin position="308"/>
        <end position="320"/>
    </location>
</feature>
<dbReference type="PANTHER" id="PTHR13452">
    <property type="entry name" value="THUMP DOMAIN CONTAINING PROTEIN 1-RELATED"/>
    <property type="match status" value="1"/>
</dbReference>
<reference evidence="4" key="1">
    <citation type="submission" date="2022-10" db="EMBL/GenBank/DDBJ databases">
        <title>Determination and structural analysis of whole genome sequence of Sarocladium strictum F4-1.</title>
        <authorList>
            <person name="Hu L."/>
            <person name="Jiang Y."/>
        </authorList>
    </citation>
    <scope>NUCLEOTIDE SEQUENCE</scope>
    <source>
        <strain evidence="4">F4-1</strain>
    </source>
</reference>
<keyword evidence="5" id="KW-1185">Reference proteome</keyword>
<dbReference type="GO" id="GO:0006400">
    <property type="term" value="P:tRNA modification"/>
    <property type="evidence" value="ECO:0007669"/>
    <property type="project" value="InterPro"/>
</dbReference>
<feature type="domain" description="THUMP" evidence="3">
    <location>
        <begin position="164"/>
        <end position="287"/>
    </location>
</feature>
<dbReference type="PANTHER" id="PTHR13452:SF10">
    <property type="entry name" value="THUMP DOMAIN-CONTAINING PROTEIN 1"/>
    <property type="match status" value="1"/>
</dbReference>
<feature type="region of interest" description="Disordered" evidence="2">
    <location>
        <begin position="308"/>
        <end position="328"/>
    </location>
</feature>
<dbReference type="SMART" id="SM00981">
    <property type="entry name" value="THUMP"/>
    <property type="match status" value="1"/>
</dbReference>
<proteinExistence type="predicted"/>
<dbReference type="CDD" id="cd11717">
    <property type="entry name" value="THUMP_THUMPD1_like"/>
    <property type="match status" value="1"/>
</dbReference>
<dbReference type="AlphaFoldDB" id="A0AA39L7G7"/>
<feature type="compositionally biased region" description="Polar residues" evidence="2">
    <location>
        <begin position="30"/>
        <end position="41"/>
    </location>
</feature>
<dbReference type="GO" id="GO:0003723">
    <property type="term" value="F:RNA binding"/>
    <property type="evidence" value="ECO:0007669"/>
    <property type="project" value="UniProtKB-UniRule"/>
</dbReference>
<evidence type="ECO:0000256" key="2">
    <source>
        <dbReference type="SAM" id="MobiDB-lite"/>
    </source>
</evidence>
<name>A0AA39L7G7_SARSR</name>
<dbReference type="SUPFAM" id="SSF143437">
    <property type="entry name" value="THUMP domain-like"/>
    <property type="match status" value="1"/>
</dbReference>
<sequence>MGDDSNKRKGGPGGDRGHLKKSKGGGNKWKTPNQVARQAAQVEQGTKLGIGDAGIWVTYARGQRPRAVREFIDLCEVYGQEMYGIKPFHAEDKNDDEDDEEEGVDIEASIQKELSSMTDKKSRPQDRTFTSINTGIECVFFLKTRAPVDAAELTLRICRDAREGSEPKGSVRCRYINRLVPVVDVDRSTEGGIERVGREVLGKEFHLRKPGREEKEEGKEEEKAANKEFCTYAIRNNIRHNKELPSGDLIKRVAGLVDERHKVNLTKPDKVILVEVFQLYCGMSVVDGKEWESLKRYNVNEMYRLARQDGQKKVGGEKPGVEGGEEEG</sequence>
<evidence type="ECO:0000313" key="5">
    <source>
        <dbReference type="Proteomes" id="UP001175261"/>
    </source>
</evidence>
<gene>
    <name evidence="4" type="ORF">NLU13_5255</name>
</gene>
<protein>
    <recommendedName>
        <fullName evidence="3">THUMP domain-containing protein</fullName>
    </recommendedName>
</protein>
<accession>A0AA39L7G7</accession>
<organism evidence="4 5">
    <name type="scientific">Sarocladium strictum</name>
    <name type="common">Black bundle disease fungus</name>
    <name type="synonym">Acremonium strictum</name>
    <dbReference type="NCBI Taxonomy" id="5046"/>
    <lineage>
        <taxon>Eukaryota</taxon>
        <taxon>Fungi</taxon>
        <taxon>Dikarya</taxon>
        <taxon>Ascomycota</taxon>
        <taxon>Pezizomycotina</taxon>
        <taxon>Sordariomycetes</taxon>
        <taxon>Hypocreomycetidae</taxon>
        <taxon>Hypocreales</taxon>
        <taxon>Sarocladiaceae</taxon>
        <taxon>Sarocladium</taxon>
    </lineage>
</organism>
<evidence type="ECO:0000259" key="3">
    <source>
        <dbReference type="PROSITE" id="PS51165"/>
    </source>
</evidence>